<dbReference type="PANTHER" id="PTHR42852:SF6">
    <property type="entry name" value="THIOL:DISULFIDE INTERCHANGE PROTEIN DSBE"/>
    <property type="match status" value="1"/>
</dbReference>
<evidence type="ECO:0000256" key="2">
    <source>
        <dbReference type="ARBA" id="ARBA00022748"/>
    </source>
</evidence>
<organism evidence="6 7">
    <name type="scientific">Candidatus Opimibacter skivensis</name>
    <dbReference type="NCBI Taxonomy" id="2982028"/>
    <lineage>
        <taxon>Bacteria</taxon>
        <taxon>Pseudomonadati</taxon>
        <taxon>Bacteroidota</taxon>
        <taxon>Saprospiria</taxon>
        <taxon>Saprospirales</taxon>
        <taxon>Saprospiraceae</taxon>
        <taxon>Candidatus Opimibacter</taxon>
    </lineage>
</organism>
<dbReference type="GO" id="GO:0016491">
    <property type="term" value="F:oxidoreductase activity"/>
    <property type="evidence" value="ECO:0007669"/>
    <property type="project" value="InterPro"/>
</dbReference>
<accession>A0A9D7XRQ3</accession>
<keyword evidence="4" id="KW-0676">Redox-active center</keyword>
<dbReference type="GO" id="GO:0030313">
    <property type="term" value="C:cell envelope"/>
    <property type="evidence" value="ECO:0007669"/>
    <property type="project" value="UniProtKB-SubCell"/>
</dbReference>
<dbReference type="Proteomes" id="UP000808337">
    <property type="component" value="Unassembled WGS sequence"/>
</dbReference>
<evidence type="ECO:0000259" key="5">
    <source>
        <dbReference type="PROSITE" id="PS51352"/>
    </source>
</evidence>
<dbReference type="CDD" id="cd02966">
    <property type="entry name" value="TlpA_like_family"/>
    <property type="match status" value="1"/>
</dbReference>
<evidence type="ECO:0000313" key="7">
    <source>
        <dbReference type="Proteomes" id="UP000808337"/>
    </source>
</evidence>
<dbReference type="InterPro" id="IPR050553">
    <property type="entry name" value="Thioredoxin_ResA/DsbE_sf"/>
</dbReference>
<dbReference type="Gene3D" id="3.40.30.10">
    <property type="entry name" value="Glutaredoxin"/>
    <property type="match status" value="1"/>
</dbReference>
<dbReference type="EMBL" id="JADKGY010000001">
    <property type="protein sequence ID" value="MBK9981568.1"/>
    <property type="molecule type" value="Genomic_DNA"/>
</dbReference>
<keyword evidence="3" id="KW-1015">Disulfide bond</keyword>
<gene>
    <name evidence="6" type="ORF">IPP15_03945</name>
</gene>
<reference evidence="6 7" key="1">
    <citation type="submission" date="2020-10" db="EMBL/GenBank/DDBJ databases">
        <title>Connecting structure to function with the recovery of over 1000 high-quality activated sludge metagenome-assembled genomes encoding full-length rRNA genes using long-read sequencing.</title>
        <authorList>
            <person name="Singleton C.M."/>
            <person name="Petriglieri F."/>
            <person name="Kristensen J.M."/>
            <person name="Kirkegaard R.H."/>
            <person name="Michaelsen T.Y."/>
            <person name="Andersen M.H."/>
            <person name="Karst S.M."/>
            <person name="Dueholm M.S."/>
            <person name="Nielsen P.H."/>
            <person name="Albertsen M."/>
        </authorList>
    </citation>
    <scope>NUCLEOTIDE SEQUENCE [LARGE SCALE GENOMIC DNA]</scope>
    <source>
        <strain evidence="6">Ribe_18-Q3-R11-54_MAXAC.273</strain>
    </source>
</reference>
<comment type="caution">
    <text evidence="6">The sequence shown here is derived from an EMBL/GenBank/DDBJ whole genome shotgun (WGS) entry which is preliminary data.</text>
</comment>
<protein>
    <submittedName>
        <fullName evidence="6">TlpA family protein disulfide reductase</fullName>
    </submittedName>
</protein>
<keyword evidence="2" id="KW-0201">Cytochrome c-type biogenesis</keyword>
<evidence type="ECO:0000256" key="3">
    <source>
        <dbReference type="ARBA" id="ARBA00023157"/>
    </source>
</evidence>
<dbReference type="PANTHER" id="PTHR42852">
    <property type="entry name" value="THIOL:DISULFIDE INTERCHANGE PROTEIN DSBE"/>
    <property type="match status" value="1"/>
</dbReference>
<dbReference type="InterPro" id="IPR013766">
    <property type="entry name" value="Thioredoxin_domain"/>
</dbReference>
<dbReference type="AlphaFoldDB" id="A0A9D7XRQ3"/>
<dbReference type="InterPro" id="IPR036249">
    <property type="entry name" value="Thioredoxin-like_sf"/>
</dbReference>
<proteinExistence type="predicted"/>
<dbReference type="PROSITE" id="PS00194">
    <property type="entry name" value="THIOREDOXIN_1"/>
    <property type="match status" value="1"/>
</dbReference>
<dbReference type="InterPro" id="IPR017937">
    <property type="entry name" value="Thioredoxin_CS"/>
</dbReference>
<dbReference type="InterPro" id="IPR000866">
    <property type="entry name" value="AhpC/TSA"/>
</dbReference>
<feature type="domain" description="Thioredoxin" evidence="5">
    <location>
        <begin position="175"/>
        <end position="333"/>
    </location>
</feature>
<sequence>MKVFFDKMGTNNNTTVLAQTDTDDKGNFTMKVEEPLKETIYRLRIGAGKVALIIEDETNNLTIKGTLDGMRNYDVSITGSESAKDFAQAMNLLSLGRLTADDVKDYITNTKYPLAGMQMAMNAFGNRPEFFEMHKTAASLLTKKYPTSEYVTDYTNFAFALQQSAMQSGGGGEAIQVGMAAPNISLKSPEGKSYSLADLKGKVVLLDFWASWCGPCRKNNPHVVEVYNKYKDKGFTVYSVSLDGIDERTKARFPSDEQYKSGMEQSKKSWINAIQTDQLNWPYHVSDLTKWDTQAVREYGVTGIPKTFLIDRQGKIAAVNPRFDLEEQLLKIL</sequence>
<dbReference type="PROSITE" id="PS51352">
    <property type="entry name" value="THIOREDOXIN_2"/>
    <property type="match status" value="1"/>
</dbReference>
<evidence type="ECO:0000256" key="1">
    <source>
        <dbReference type="ARBA" id="ARBA00004196"/>
    </source>
</evidence>
<dbReference type="SUPFAM" id="SSF52833">
    <property type="entry name" value="Thioredoxin-like"/>
    <property type="match status" value="1"/>
</dbReference>
<dbReference type="GO" id="GO:0016209">
    <property type="term" value="F:antioxidant activity"/>
    <property type="evidence" value="ECO:0007669"/>
    <property type="project" value="InterPro"/>
</dbReference>
<dbReference type="GO" id="GO:0017004">
    <property type="term" value="P:cytochrome complex assembly"/>
    <property type="evidence" value="ECO:0007669"/>
    <property type="project" value="UniProtKB-KW"/>
</dbReference>
<comment type="subcellular location">
    <subcellularLocation>
        <location evidence="1">Cell envelope</location>
    </subcellularLocation>
</comment>
<name>A0A9D7XRQ3_9BACT</name>
<evidence type="ECO:0000313" key="6">
    <source>
        <dbReference type="EMBL" id="MBK9981568.1"/>
    </source>
</evidence>
<evidence type="ECO:0000256" key="4">
    <source>
        <dbReference type="ARBA" id="ARBA00023284"/>
    </source>
</evidence>
<dbReference type="Pfam" id="PF00578">
    <property type="entry name" value="AhpC-TSA"/>
    <property type="match status" value="1"/>
</dbReference>